<evidence type="ECO:0000313" key="3">
    <source>
        <dbReference type="Proteomes" id="UP000015106"/>
    </source>
</evidence>
<evidence type="ECO:0000256" key="1">
    <source>
        <dbReference type="SAM" id="MobiDB-lite"/>
    </source>
</evidence>
<sequence length="145" mass="15349">VLCCAVPAWSGRHVPVAGGSVFLDPSPSPPLLSLHPSRHRSPPPSISIAAPPAADTAERISTAAMATNERTVASVDPDVALAYRFPEVSFAYDERCVRTSAPRSGSAGRLIPYVLTPSPCSLQGRGALRARRGGLRRGRRRRQGA</sequence>
<dbReference type="EnsemblPlants" id="TuG1812G0500003688.01.T03">
    <property type="protein sequence ID" value="TuG1812G0500003688.01.T03"/>
    <property type="gene ID" value="TuG1812G0500003688.01"/>
</dbReference>
<evidence type="ECO:0000313" key="2">
    <source>
        <dbReference type="EnsemblPlants" id="TuG1812G0500003688.01.T03"/>
    </source>
</evidence>
<dbReference type="AlphaFoldDB" id="A0A8R7QEU4"/>
<accession>A0A8R7QEU4</accession>
<feature type="region of interest" description="Disordered" evidence="1">
    <location>
        <begin position="32"/>
        <end position="54"/>
    </location>
</feature>
<reference evidence="3" key="1">
    <citation type="journal article" date="2013" name="Nature">
        <title>Draft genome of the wheat A-genome progenitor Triticum urartu.</title>
        <authorList>
            <person name="Ling H.Q."/>
            <person name="Zhao S."/>
            <person name="Liu D."/>
            <person name="Wang J."/>
            <person name="Sun H."/>
            <person name="Zhang C."/>
            <person name="Fan H."/>
            <person name="Li D."/>
            <person name="Dong L."/>
            <person name="Tao Y."/>
            <person name="Gao C."/>
            <person name="Wu H."/>
            <person name="Li Y."/>
            <person name="Cui Y."/>
            <person name="Guo X."/>
            <person name="Zheng S."/>
            <person name="Wang B."/>
            <person name="Yu K."/>
            <person name="Liang Q."/>
            <person name="Yang W."/>
            <person name="Lou X."/>
            <person name="Chen J."/>
            <person name="Feng M."/>
            <person name="Jian J."/>
            <person name="Zhang X."/>
            <person name="Luo G."/>
            <person name="Jiang Y."/>
            <person name="Liu J."/>
            <person name="Wang Z."/>
            <person name="Sha Y."/>
            <person name="Zhang B."/>
            <person name="Wu H."/>
            <person name="Tang D."/>
            <person name="Shen Q."/>
            <person name="Xue P."/>
            <person name="Zou S."/>
            <person name="Wang X."/>
            <person name="Liu X."/>
            <person name="Wang F."/>
            <person name="Yang Y."/>
            <person name="An X."/>
            <person name="Dong Z."/>
            <person name="Zhang K."/>
            <person name="Zhang X."/>
            <person name="Luo M.C."/>
            <person name="Dvorak J."/>
            <person name="Tong Y."/>
            <person name="Wang J."/>
            <person name="Yang H."/>
            <person name="Li Z."/>
            <person name="Wang D."/>
            <person name="Zhang A."/>
            <person name="Wang J."/>
        </authorList>
    </citation>
    <scope>NUCLEOTIDE SEQUENCE</scope>
    <source>
        <strain evidence="3">cv. G1812</strain>
    </source>
</reference>
<name>A0A8R7QEU4_TRIUA</name>
<protein>
    <submittedName>
        <fullName evidence="2">Uncharacterized protein</fullName>
    </submittedName>
</protein>
<reference evidence="2" key="2">
    <citation type="submission" date="2018-03" db="EMBL/GenBank/DDBJ databases">
        <title>The Triticum urartu genome reveals the dynamic nature of wheat genome evolution.</title>
        <authorList>
            <person name="Ling H."/>
            <person name="Ma B."/>
            <person name="Shi X."/>
            <person name="Liu H."/>
            <person name="Dong L."/>
            <person name="Sun H."/>
            <person name="Cao Y."/>
            <person name="Gao Q."/>
            <person name="Zheng S."/>
            <person name="Li Y."/>
            <person name="Yu Y."/>
            <person name="Du H."/>
            <person name="Qi M."/>
            <person name="Li Y."/>
            <person name="Yu H."/>
            <person name="Cui Y."/>
            <person name="Wang N."/>
            <person name="Chen C."/>
            <person name="Wu H."/>
            <person name="Zhao Y."/>
            <person name="Zhang J."/>
            <person name="Li Y."/>
            <person name="Zhou W."/>
            <person name="Zhang B."/>
            <person name="Hu W."/>
            <person name="Eijk M."/>
            <person name="Tang J."/>
            <person name="Witsenboer H."/>
            <person name="Zhao S."/>
            <person name="Li Z."/>
            <person name="Zhang A."/>
            <person name="Wang D."/>
            <person name="Liang C."/>
        </authorList>
    </citation>
    <scope>NUCLEOTIDE SEQUENCE [LARGE SCALE GENOMIC DNA]</scope>
    <source>
        <strain evidence="2">cv. G1812</strain>
    </source>
</reference>
<reference evidence="2" key="3">
    <citation type="submission" date="2022-06" db="UniProtKB">
        <authorList>
            <consortium name="EnsemblPlants"/>
        </authorList>
    </citation>
    <scope>IDENTIFICATION</scope>
</reference>
<dbReference type="Gramene" id="TuG1812G0500003688.01.T03">
    <property type="protein sequence ID" value="TuG1812G0500003688.01.T03"/>
    <property type="gene ID" value="TuG1812G0500003688.01"/>
</dbReference>
<dbReference type="Proteomes" id="UP000015106">
    <property type="component" value="Chromosome 5"/>
</dbReference>
<organism evidence="2 3">
    <name type="scientific">Triticum urartu</name>
    <name type="common">Red wild einkorn</name>
    <name type="synonym">Crithodium urartu</name>
    <dbReference type="NCBI Taxonomy" id="4572"/>
    <lineage>
        <taxon>Eukaryota</taxon>
        <taxon>Viridiplantae</taxon>
        <taxon>Streptophyta</taxon>
        <taxon>Embryophyta</taxon>
        <taxon>Tracheophyta</taxon>
        <taxon>Spermatophyta</taxon>
        <taxon>Magnoliopsida</taxon>
        <taxon>Liliopsida</taxon>
        <taxon>Poales</taxon>
        <taxon>Poaceae</taxon>
        <taxon>BOP clade</taxon>
        <taxon>Pooideae</taxon>
        <taxon>Triticodae</taxon>
        <taxon>Triticeae</taxon>
        <taxon>Triticinae</taxon>
        <taxon>Triticum</taxon>
    </lineage>
</organism>
<gene>
    <name evidence="2" type="primary">LOC125510275</name>
</gene>
<keyword evidence="3" id="KW-1185">Reference proteome</keyword>
<proteinExistence type="predicted"/>